<dbReference type="Proteomes" id="UP000077069">
    <property type="component" value="Unassembled WGS sequence"/>
</dbReference>
<gene>
    <name evidence="1" type="ORF">CC84DRAFT_1224552</name>
</gene>
<sequence length="289" mass="32349">MEKYIATFGDLFVLRFSGIAICRPETVEPGLPSWVPDLQAISLEHSWQPFPTQDSSSGYGLGPLRSSQARVLDQRYLRVNACICDTISDAGPIFDTDSLNFERLYRSFLERKSDIETRTRTPYMQAILCAILSYSILWIGKSSDASSLAAYQRLVLATLYFLEGLVSNAPVLDILHSTVEALDIAFENHVPSLLQTVFPHDMIYDCWKSEKWVATSIIGQARLLRPHLTRSLKERHHLFTTSTGYIGSSLYGVKAGDVIGVIQGCPFPVLLRVEGTRYIHLETCNVLGL</sequence>
<dbReference type="GeneID" id="28767028"/>
<accession>A0A177CXI3</accession>
<protein>
    <recommendedName>
        <fullName evidence="3">Heterokaryon incompatibility domain-containing protein</fullName>
    </recommendedName>
</protein>
<name>A0A177CXI3_9PLEO</name>
<evidence type="ECO:0000313" key="1">
    <source>
        <dbReference type="EMBL" id="OAG11429.1"/>
    </source>
</evidence>
<evidence type="ECO:0000313" key="2">
    <source>
        <dbReference type="Proteomes" id="UP000077069"/>
    </source>
</evidence>
<organism evidence="1 2">
    <name type="scientific">Paraphaeosphaeria sporulosa</name>
    <dbReference type="NCBI Taxonomy" id="1460663"/>
    <lineage>
        <taxon>Eukaryota</taxon>
        <taxon>Fungi</taxon>
        <taxon>Dikarya</taxon>
        <taxon>Ascomycota</taxon>
        <taxon>Pezizomycotina</taxon>
        <taxon>Dothideomycetes</taxon>
        <taxon>Pleosporomycetidae</taxon>
        <taxon>Pleosporales</taxon>
        <taxon>Massarineae</taxon>
        <taxon>Didymosphaeriaceae</taxon>
        <taxon>Paraphaeosphaeria</taxon>
    </lineage>
</organism>
<evidence type="ECO:0008006" key="3">
    <source>
        <dbReference type="Google" id="ProtNLM"/>
    </source>
</evidence>
<dbReference type="EMBL" id="KV441548">
    <property type="protein sequence ID" value="OAG11429.1"/>
    <property type="molecule type" value="Genomic_DNA"/>
</dbReference>
<dbReference type="AlphaFoldDB" id="A0A177CXI3"/>
<dbReference type="OrthoDB" id="2157530at2759"/>
<dbReference type="InParanoid" id="A0A177CXI3"/>
<dbReference type="RefSeq" id="XP_018041794.1">
    <property type="nucleotide sequence ID" value="XM_018183542.1"/>
</dbReference>
<keyword evidence="2" id="KW-1185">Reference proteome</keyword>
<reference evidence="1 2" key="1">
    <citation type="submission" date="2016-05" db="EMBL/GenBank/DDBJ databases">
        <title>Comparative analysis of secretome profiles of manganese(II)-oxidizing ascomycete fungi.</title>
        <authorList>
            <consortium name="DOE Joint Genome Institute"/>
            <person name="Zeiner C.A."/>
            <person name="Purvine S.O."/>
            <person name="Zink E.M."/>
            <person name="Wu S."/>
            <person name="Pasa-Tolic L."/>
            <person name="Chaput D.L."/>
            <person name="Haridas S."/>
            <person name="Grigoriev I.V."/>
            <person name="Santelli C.M."/>
            <person name="Hansel C.M."/>
        </authorList>
    </citation>
    <scope>NUCLEOTIDE SEQUENCE [LARGE SCALE GENOMIC DNA]</scope>
    <source>
        <strain evidence="1 2">AP3s5-JAC2a</strain>
    </source>
</reference>
<proteinExistence type="predicted"/>